<dbReference type="PANTHER" id="PTHR43861">
    <property type="entry name" value="TRANS-ACONITATE 2-METHYLTRANSFERASE-RELATED"/>
    <property type="match status" value="1"/>
</dbReference>
<proteinExistence type="predicted"/>
<dbReference type="AlphaFoldDB" id="A0A7V4KDU5"/>
<keyword evidence="1" id="KW-0808">Transferase</keyword>
<sequence>MDSCENLKYRYAKELDYRIYYTIFHGTDKEYLEKMAKLLAKGYQKIFRKLNLEGNKNLKILDIGAGFGFSVYALNKMSYQAVGIDINPFMVDVAKKLGINVELVEDPISWLFNNSEKFDVVLAIDVLEHVPLEHELEFCKAIYKSLKRNGVLIAQVPNANSSFACRYRYIDFTHFNSFTEHSIYFLLKNAGFEKVEVEEVKWEIQLRPRALLAFLLIKFFRCLRRLEAIAEFGTYGLKMPLSLNLRVIAWKK</sequence>
<dbReference type="Pfam" id="PF13489">
    <property type="entry name" value="Methyltransf_23"/>
    <property type="match status" value="1"/>
</dbReference>
<reference evidence="1" key="1">
    <citation type="journal article" date="2020" name="mSystems">
        <title>Genome- and Community-Level Interaction Insights into Carbon Utilization and Element Cycling Functions of Hydrothermarchaeota in Hydrothermal Sediment.</title>
        <authorList>
            <person name="Zhou Z."/>
            <person name="Liu Y."/>
            <person name="Xu W."/>
            <person name="Pan J."/>
            <person name="Luo Z.H."/>
            <person name="Li M."/>
        </authorList>
    </citation>
    <scope>NUCLEOTIDE SEQUENCE [LARGE SCALE GENOMIC DNA]</scope>
    <source>
        <strain evidence="1">SpSt-61</strain>
    </source>
</reference>
<comment type="caution">
    <text evidence="1">The sequence shown here is derived from an EMBL/GenBank/DDBJ whole genome shotgun (WGS) entry which is preliminary data.</text>
</comment>
<name>A0A7V4KDU5_FERPE</name>
<keyword evidence="1" id="KW-0489">Methyltransferase</keyword>
<protein>
    <submittedName>
        <fullName evidence="1">Class I SAM-dependent methyltransferase</fullName>
    </submittedName>
</protein>
<dbReference type="SUPFAM" id="SSF53335">
    <property type="entry name" value="S-adenosyl-L-methionine-dependent methyltransferases"/>
    <property type="match status" value="1"/>
</dbReference>
<dbReference type="InterPro" id="IPR029063">
    <property type="entry name" value="SAM-dependent_MTases_sf"/>
</dbReference>
<dbReference type="EMBL" id="DSZZ01000338">
    <property type="protein sequence ID" value="HGU53293.1"/>
    <property type="molecule type" value="Genomic_DNA"/>
</dbReference>
<evidence type="ECO:0000313" key="1">
    <source>
        <dbReference type="EMBL" id="HGU53293.1"/>
    </source>
</evidence>
<gene>
    <name evidence="1" type="ORF">ENT78_07225</name>
</gene>
<dbReference type="CDD" id="cd02440">
    <property type="entry name" value="AdoMet_MTases"/>
    <property type="match status" value="1"/>
</dbReference>
<organism evidence="1">
    <name type="scientific">Fervidobacterium pennivorans</name>
    <dbReference type="NCBI Taxonomy" id="93466"/>
    <lineage>
        <taxon>Bacteria</taxon>
        <taxon>Thermotogati</taxon>
        <taxon>Thermotogota</taxon>
        <taxon>Thermotogae</taxon>
        <taxon>Thermotogales</taxon>
        <taxon>Fervidobacteriaceae</taxon>
        <taxon>Fervidobacterium</taxon>
    </lineage>
</organism>
<dbReference type="GO" id="GO:0032259">
    <property type="term" value="P:methylation"/>
    <property type="evidence" value="ECO:0007669"/>
    <property type="project" value="UniProtKB-KW"/>
</dbReference>
<accession>A0A7V4KDU5</accession>
<dbReference type="GO" id="GO:0008168">
    <property type="term" value="F:methyltransferase activity"/>
    <property type="evidence" value="ECO:0007669"/>
    <property type="project" value="UniProtKB-KW"/>
</dbReference>
<dbReference type="Gene3D" id="3.40.50.150">
    <property type="entry name" value="Vaccinia Virus protein VP39"/>
    <property type="match status" value="1"/>
</dbReference>